<dbReference type="InterPro" id="IPR013325">
    <property type="entry name" value="RNA_pol_sigma_r2"/>
</dbReference>
<evidence type="ECO:0000256" key="1">
    <source>
        <dbReference type="SAM" id="MobiDB-lite"/>
    </source>
</evidence>
<gene>
    <name evidence="3" type="ORF">NC595_13925</name>
</gene>
<dbReference type="RefSeq" id="WP_253567398.1">
    <property type="nucleotide sequence ID" value="NZ_JAMZEK010000003.1"/>
</dbReference>
<feature type="region of interest" description="Disordered" evidence="1">
    <location>
        <begin position="110"/>
        <end position="144"/>
    </location>
</feature>
<dbReference type="Pfam" id="PF04542">
    <property type="entry name" value="Sigma70_r2"/>
    <property type="match status" value="1"/>
</dbReference>
<dbReference type="Gene3D" id="1.10.1740.10">
    <property type="match status" value="1"/>
</dbReference>
<proteinExistence type="predicted"/>
<dbReference type="SUPFAM" id="SSF88946">
    <property type="entry name" value="Sigma2 domain of RNA polymerase sigma factors"/>
    <property type="match status" value="1"/>
</dbReference>
<organism evidence="3 4">
    <name type="scientific">Dyella lutea</name>
    <dbReference type="NCBI Taxonomy" id="2950441"/>
    <lineage>
        <taxon>Bacteria</taxon>
        <taxon>Pseudomonadati</taxon>
        <taxon>Pseudomonadota</taxon>
        <taxon>Gammaproteobacteria</taxon>
        <taxon>Lysobacterales</taxon>
        <taxon>Rhodanobacteraceae</taxon>
        <taxon>Dyella</taxon>
    </lineage>
</organism>
<keyword evidence="4" id="KW-1185">Reference proteome</keyword>
<dbReference type="Proteomes" id="UP001204615">
    <property type="component" value="Unassembled WGS sequence"/>
</dbReference>
<evidence type="ECO:0000259" key="2">
    <source>
        <dbReference type="Pfam" id="PF04542"/>
    </source>
</evidence>
<dbReference type="InterPro" id="IPR007627">
    <property type="entry name" value="RNA_pol_sigma70_r2"/>
</dbReference>
<evidence type="ECO:0000313" key="3">
    <source>
        <dbReference type="EMBL" id="MCP1375143.1"/>
    </source>
</evidence>
<feature type="domain" description="RNA polymerase sigma-70 region 2" evidence="2">
    <location>
        <begin position="63"/>
        <end position="108"/>
    </location>
</feature>
<accession>A0ABT1FCQ1</accession>
<name>A0ABT1FCQ1_9GAMM</name>
<dbReference type="EMBL" id="JAMZEK010000003">
    <property type="protein sequence ID" value="MCP1375143.1"/>
    <property type="molecule type" value="Genomic_DNA"/>
</dbReference>
<sequence length="144" mass="15450">MDANGSCCRLATDRLPNDALVALMVAAIDRGTPPCAQLLEEATSVFTAFFRGQTLAARINDAELAPLVAEALTALHRHCATFDSKAPFRAWLLDTARRVMVDYQRRQNATAGASDVTAPAPHSPGDTDGSSRTRHCERRPAGVC</sequence>
<comment type="caution">
    <text evidence="3">The sequence shown here is derived from an EMBL/GenBank/DDBJ whole genome shotgun (WGS) entry which is preliminary data.</text>
</comment>
<reference evidence="3 4" key="1">
    <citation type="submission" date="2022-06" db="EMBL/GenBank/DDBJ databases">
        <title>Dyella sp. Sa strain:Sa Genome sequencing.</title>
        <authorList>
            <person name="Park S."/>
        </authorList>
    </citation>
    <scope>NUCLEOTIDE SEQUENCE [LARGE SCALE GENOMIC DNA]</scope>
    <source>
        <strain evidence="3 4">Sa</strain>
    </source>
</reference>
<protein>
    <recommendedName>
        <fullName evidence="2">RNA polymerase sigma-70 region 2 domain-containing protein</fullName>
    </recommendedName>
</protein>
<evidence type="ECO:0000313" key="4">
    <source>
        <dbReference type="Proteomes" id="UP001204615"/>
    </source>
</evidence>